<name>A0ABY2J4Q9_9MICO</name>
<evidence type="ECO:0008006" key="3">
    <source>
        <dbReference type="Google" id="ProtNLM"/>
    </source>
</evidence>
<dbReference type="EMBL" id="SOGJ01000012">
    <property type="protein sequence ID" value="TFC99824.1"/>
    <property type="molecule type" value="Genomic_DNA"/>
</dbReference>
<evidence type="ECO:0000313" key="1">
    <source>
        <dbReference type="EMBL" id="TFC99824.1"/>
    </source>
</evidence>
<comment type="caution">
    <text evidence="1">The sequence shown here is derived from an EMBL/GenBank/DDBJ whole genome shotgun (WGS) entry which is preliminary data.</text>
</comment>
<dbReference type="Proteomes" id="UP000298355">
    <property type="component" value="Unassembled WGS sequence"/>
</dbReference>
<dbReference type="RefSeq" id="WP_134362729.1">
    <property type="nucleotide sequence ID" value="NZ_SOGJ01000012.1"/>
</dbReference>
<keyword evidence="2" id="KW-1185">Reference proteome</keyword>
<gene>
    <name evidence="1" type="ORF">E3O65_05475</name>
</gene>
<organism evidence="1 2">
    <name type="scientific">Cryobacterium breve</name>
    <dbReference type="NCBI Taxonomy" id="1259258"/>
    <lineage>
        <taxon>Bacteria</taxon>
        <taxon>Bacillati</taxon>
        <taxon>Actinomycetota</taxon>
        <taxon>Actinomycetes</taxon>
        <taxon>Micrococcales</taxon>
        <taxon>Microbacteriaceae</taxon>
        <taxon>Cryobacterium</taxon>
    </lineage>
</organism>
<proteinExistence type="predicted"/>
<accession>A0ABY2J4Q9</accession>
<evidence type="ECO:0000313" key="2">
    <source>
        <dbReference type="Proteomes" id="UP000298355"/>
    </source>
</evidence>
<sequence length="287" mass="30889">MTTFTIGGLTAEDGEMDRSRGRIYFSDLGDWYSGAESKTDINERAQGDGAHGIDVDLRGSAAFTFTGWYEGDTWADVLTMMDRFKQATITRRTIPVSVEDELGVTSRIVSVRAAPLREDKLARAFDFAIDMHALDPLRYGPAVSVSTGLPTAGGGITFPITYPISYGTPGDPGRVTVSNPGTAPTYSILEITGGMSGGFELTEVTTGRTLRFERPIPDGSTIYLNPRTGMVSMDGPSDVSRYLSRSEFWSVPAAVGDVPGMREIQFNSLGIVTGTPTLKAITAPAFW</sequence>
<protein>
    <recommendedName>
        <fullName evidence="3">Phage tail protein</fullName>
    </recommendedName>
</protein>
<reference evidence="1 2" key="1">
    <citation type="submission" date="2019-03" db="EMBL/GenBank/DDBJ databases">
        <title>Genomics of glacier-inhabiting Cryobacterium strains.</title>
        <authorList>
            <person name="Liu Q."/>
            <person name="Xin Y.-H."/>
        </authorList>
    </citation>
    <scope>NUCLEOTIDE SEQUENCE [LARGE SCALE GENOMIC DNA]</scope>
    <source>
        <strain evidence="1 2">TMT4-23</strain>
    </source>
</reference>